<organism evidence="2 3">
    <name type="scientific">Tulasnella calospora MUT 4182</name>
    <dbReference type="NCBI Taxonomy" id="1051891"/>
    <lineage>
        <taxon>Eukaryota</taxon>
        <taxon>Fungi</taxon>
        <taxon>Dikarya</taxon>
        <taxon>Basidiomycota</taxon>
        <taxon>Agaricomycotina</taxon>
        <taxon>Agaricomycetes</taxon>
        <taxon>Cantharellales</taxon>
        <taxon>Tulasnellaceae</taxon>
        <taxon>Tulasnella</taxon>
    </lineage>
</organism>
<gene>
    <name evidence="2" type="ORF">M407DRAFT_231481</name>
</gene>
<keyword evidence="1" id="KW-0732">Signal</keyword>
<protein>
    <recommendedName>
        <fullName evidence="4">F-box domain-containing protein</fullName>
    </recommendedName>
</protein>
<feature type="chain" id="PRO_5012226878" description="F-box domain-containing protein" evidence="1">
    <location>
        <begin position="16"/>
        <end position="377"/>
    </location>
</feature>
<keyword evidence="3" id="KW-1185">Reference proteome</keyword>
<dbReference type="EMBL" id="KN823000">
    <property type="protein sequence ID" value="KIO28007.1"/>
    <property type="molecule type" value="Genomic_DNA"/>
</dbReference>
<evidence type="ECO:0000256" key="1">
    <source>
        <dbReference type="SAM" id="SignalP"/>
    </source>
</evidence>
<proteinExistence type="predicted"/>
<evidence type="ECO:0000313" key="3">
    <source>
        <dbReference type="Proteomes" id="UP000054248"/>
    </source>
</evidence>
<reference evidence="2 3" key="1">
    <citation type="submission" date="2014-04" db="EMBL/GenBank/DDBJ databases">
        <authorList>
            <consortium name="DOE Joint Genome Institute"/>
            <person name="Kuo A."/>
            <person name="Girlanda M."/>
            <person name="Perotto S."/>
            <person name="Kohler A."/>
            <person name="Nagy L.G."/>
            <person name="Floudas D."/>
            <person name="Copeland A."/>
            <person name="Barry K.W."/>
            <person name="Cichocki N."/>
            <person name="Veneault-Fourrey C."/>
            <person name="LaButti K."/>
            <person name="Lindquist E.A."/>
            <person name="Lipzen A."/>
            <person name="Lundell T."/>
            <person name="Morin E."/>
            <person name="Murat C."/>
            <person name="Sun H."/>
            <person name="Tunlid A."/>
            <person name="Henrissat B."/>
            <person name="Grigoriev I.V."/>
            <person name="Hibbett D.S."/>
            <person name="Martin F."/>
            <person name="Nordberg H.P."/>
            <person name="Cantor M.N."/>
            <person name="Hua S.X."/>
        </authorList>
    </citation>
    <scope>NUCLEOTIDE SEQUENCE [LARGE SCALE GENOMIC DNA]</scope>
    <source>
        <strain evidence="2 3">MUT 4182</strain>
    </source>
</reference>
<dbReference type="OrthoDB" id="3252356at2759"/>
<evidence type="ECO:0000313" key="2">
    <source>
        <dbReference type="EMBL" id="KIO28007.1"/>
    </source>
</evidence>
<name>A0A0C3M2S1_9AGAM</name>
<accession>A0A0C3M2S1</accession>
<dbReference type="HOGENOM" id="CLU_734028_0_0_1"/>
<dbReference type="AlphaFoldDB" id="A0A0C3M2S1"/>
<feature type="signal peptide" evidence="1">
    <location>
        <begin position="1"/>
        <end position="15"/>
    </location>
</feature>
<evidence type="ECO:0008006" key="4">
    <source>
        <dbReference type="Google" id="ProtNLM"/>
    </source>
</evidence>
<dbReference type="InterPro" id="IPR036047">
    <property type="entry name" value="F-box-like_dom_sf"/>
</dbReference>
<reference evidence="3" key="2">
    <citation type="submission" date="2015-01" db="EMBL/GenBank/DDBJ databases">
        <title>Evolutionary Origins and Diversification of the Mycorrhizal Mutualists.</title>
        <authorList>
            <consortium name="DOE Joint Genome Institute"/>
            <consortium name="Mycorrhizal Genomics Consortium"/>
            <person name="Kohler A."/>
            <person name="Kuo A."/>
            <person name="Nagy L.G."/>
            <person name="Floudas D."/>
            <person name="Copeland A."/>
            <person name="Barry K.W."/>
            <person name="Cichocki N."/>
            <person name="Veneault-Fourrey C."/>
            <person name="LaButti K."/>
            <person name="Lindquist E.A."/>
            <person name="Lipzen A."/>
            <person name="Lundell T."/>
            <person name="Morin E."/>
            <person name="Murat C."/>
            <person name="Riley R."/>
            <person name="Ohm R."/>
            <person name="Sun H."/>
            <person name="Tunlid A."/>
            <person name="Henrissat B."/>
            <person name="Grigoriev I.V."/>
            <person name="Hibbett D.S."/>
            <person name="Martin F."/>
        </authorList>
    </citation>
    <scope>NUCLEOTIDE SEQUENCE [LARGE SCALE GENOMIC DNA]</scope>
    <source>
        <strain evidence="3">MUT 4182</strain>
    </source>
</reference>
<dbReference type="Proteomes" id="UP000054248">
    <property type="component" value="Unassembled WGS sequence"/>
</dbReference>
<sequence length="377" mass="42330">MELLIVVLLMALSDAKWFPGGMRRLASVCKYWRDVIVSTSQFWRIIDTRHGRRAWSRVLRKNPEGLLDIRIGGYDLGGRSWEFNHLIKPELKRIRSISLAGPPYFRDPQYFLNMGSLPLLSDVTILMSIDMYNTPPVFEAGDGVPFQHVHLAGVVIPWDSPRLGGLESLTIWGIDHRKGLSFSGLHHVLSSSPRLRRLSLFKWTFESFSQAQTLPTIKLPSLMSLVISGISEPMNNRLLSMIEAPGLMNICWLSVRGSSSGAALLDLSKRCIRRSTELVLHWTAWSKRLVIRSEPWLDRPGLSEPSPSQVNKTVHIGIDGIEEPSHFMGSIAPLLNPSSKVLFKTDSEELISSVADTLRSSGAAVDIRLSKIIRYNI</sequence>
<dbReference type="SUPFAM" id="SSF81383">
    <property type="entry name" value="F-box domain"/>
    <property type="match status" value="1"/>
</dbReference>